<gene>
    <name evidence="2" type="ORF">SPARVUS_LOCUS4896858</name>
</gene>
<dbReference type="Proteomes" id="UP001162483">
    <property type="component" value="Unassembled WGS sequence"/>
</dbReference>
<name>A0ABN9CEH5_9NEOB</name>
<accession>A0ABN9CEH5</accession>
<proteinExistence type="predicted"/>
<dbReference type="EMBL" id="CATNWA010009707">
    <property type="protein sequence ID" value="CAI9558488.1"/>
    <property type="molecule type" value="Genomic_DNA"/>
</dbReference>
<evidence type="ECO:0000313" key="2">
    <source>
        <dbReference type="EMBL" id="CAI9558488.1"/>
    </source>
</evidence>
<sequence>MQKQKENIKAAEDKEAKHRAELQNADAAQRVAAQPEAPNGPSAHYPLPDGDAVRKELKRLEDVSRQARSDRHRGHVAAERARQVEEFWQRKQEAMQNKARAEGHMEYLARLRQIRLQNFNERQQMKAKLRGEKV</sequence>
<feature type="non-terminal residue" evidence="2">
    <location>
        <position position="134"/>
    </location>
</feature>
<keyword evidence="3" id="KW-1185">Reference proteome</keyword>
<reference evidence="2" key="1">
    <citation type="submission" date="2023-05" db="EMBL/GenBank/DDBJ databases">
        <authorList>
            <person name="Stuckert A."/>
        </authorList>
    </citation>
    <scope>NUCLEOTIDE SEQUENCE</scope>
</reference>
<evidence type="ECO:0000256" key="1">
    <source>
        <dbReference type="SAM" id="MobiDB-lite"/>
    </source>
</evidence>
<feature type="compositionally biased region" description="Basic and acidic residues" evidence="1">
    <location>
        <begin position="1"/>
        <end position="21"/>
    </location>
</feature>
<feature type="region of interest" description="Disordered" evidence="1">
    <location>
        <begin position="1"/>
        <end position="50"/>
    </location>
</feature>
<evidence type="ECO:0000313" key="3">
    <source>
        <dbReference type="Proteomes" id="UP001162483"/>
    </source>
</evidence>
<organism evidence="2 3">
    <name type="scientific">Staurois parvus</name>
    <dbReference type="NCBI Taxonomy" id="386267"/>
    <lineage>
        <taxon>Eukaryota</taxon>
        <taxon>Metazoa</taxon>
        <taxon>Chordata</taxon>
        <taxon>Craniata</taxon>
        <taxon>Vertebrata</taxon>
        <taxon>Euteleostomi</taxon>
        <taxon>Amphibia</taxon>
        <taxon>Batrachia</taxon>
        <taxon>Anura</taxon>
        <taxon>Neobatrachia</taxon>
        <taxon>Ranoidea</taxon>
        <taxon>Ranidae</taxon>
        <taxon>Staurois</taxon>
    </lineage>
</organism>
<protein>
    <submittedName>
        <fullName evidence="2">Uncharacterized protein</fullName>
    </submittedName>
</protein>
<comment type="caution">
    <text evidence="2">The sequence shown here is derived from an EMBL/GenBank/DDBJ whole genome shotgun (WGS) entry which is preliminary data.</text>
</comment>